<evidence type="ECO:0000256" key="1">
    <source>
        <dbReference type="SAM" id="MobiDB-lite"/>
    </source>
</evidence>
<feature type="region of interest" description="Disordered" evidence="1">
    <location>
        <begin position="41"/>
        <end position="60"/>
    </location>
</feature>
<dbReference type="AlphaFoldDB" id="A0A644Z7M2"/>
<gene>
    <name evidence="2" type="ORF">SDC9_82883</name>
</gene>
<name>A0A644Z7M2_9ZZZZ</name>
<dbReference type="EMBL" id="VSSQ01007560">
    <property type="protein sequence ID" value="MPM36288.1"/>
    <property type="molecule type" value="Genomic_DNA"/>
</dbReference>
<accession>A0A644Z7M2</accession>
<proteinExistence type="predicted"/>
<sequence>MVSERGAQILLQPLVPKLAFLVLLVVGYWQTGGVDVSQLPRQQHAQKEHNGKRDACGEGPGHAFAAGAVVAFSAHHEEECGAQAGEDGQEGEGDEEFHGDIIT</sequence>
<feature type="compositionally biased region" description="Basic and acidic residues" evidence="1">
    <location>
        <begin position="45"/>
        <end position="56"/>
    </location>
</feature>
<feature type="region of interest" description="Disordered" evidence="1">
    <location>
        <begin position="79"/>
        <end position="103"/>
    </location>
</feature>
<protein>
    <submittedName>
        <fullName evidence="2">Uncharacterized protein</fullName>
    </submittedName>
</protein>
<comment type="caution">
    <text evidence="2">The sequence shown here is derived from an EMBL/GenBank/DDBJ whole genome shotgun (WGS) entry which is preliminary data.</text>
</comment>
<evidence type="ECO:0000313" key="2">
    <source>
        <dbReference type="EMBL" id="MPM36288.1"/>
    </source>
</evidence>
<reference evidence="2" key="1">
    <citation type="submission" date="2019-08" db="EMBL/GenBank/DDBJ databases">
        <authorList>
            <person name="Kucharzyk K."/>
            <person name="Murdoch R.W."/>
            <person name="Higgins S."/>
            <person name="Loffler F."/>
        </authorList>
    </citation>
    <scope>NUCLEOTIDE SEQUENCE</scope>
</reference>
<organism evidence="2">
    <name type="scientific">bioreactor metagenome</name>
    <dbReference type="NCBI Taxonomy" id="1076179"/>
    <lineage>
        <taxon>unclassified sequences</taxon>
        <taxon>metagenomes</taxon>
        <taxon>ecological metagenomes</taxon>
    </lineage>
</organism>